<proteinExistence type="predicted"/>
<evidence type="ECO:0000313" key="2">
    <source>
        <dbReference type="WBParaSite" id="nRc.2.0.1.t32466-RA"/>
    </source>
</evidence>
<dbReference type="WBParaSite" id="nRc.2.0.1.t32466-RA">
    <property type="protein sequence ID" value="nRc.2.0.1.t32466-RA"/>
    <property type="gene ID" value="nRc.2.0.1.g32466"/>
</dbReference>
<organism evidence="1 2">
    <name type="scientific">Romanomermis culicivorax</name>
    <name type="common">Nematode worm</name>
    <dbReference type="NCBI Taxonomy" id="13658"/>
    <lineage>
        <taxon>Eukaryota</taxon>
        <taxon>Metazoa</taxon>
        <taxon>Ecdysozoa</taxon>
        <taxon>Nematoda</taxon>
        <taxon>Enoplea</taxon>
        <taxon>Dorylaimia</taxon>
        <taxon>Mermithida</taxon>
        <taxon>Mermithoidea</taxon>
        <taxon>Mermithidae</taxon>
        <taxon>Romanomermis</taxon>
    </lineage>
</organism>
<reference evidence="2" key="1">
    <citation type="submission" date="2022-11" db="UniProtKB">
        <authorList>
            <consortium name="WormBaseParasite"/>
        </authorList>
    </citation>
    <scope>IDENTIFICATION</scope>
</reference>
<dbReference type="Proteomes" id="UP000887565">
    <property type="component" value="Unplaced"/>
</dbReference>
<accession>A0A915K2N8</accession>
<name>A0A915K2N8_ROMCU</name>
<protein>
    <submittedName>
        <fullName evidence="2">Uncharacterized protein</fullName>
    </submittedName>
</protein>
<evidence type="ECO:0000313" key="1">
    <source>
        <dbReference type="Proteomes" id="UP000887565"/>
    </source>
</evidence>
<keyword evidence="1" id="KW-1185">Reference proteome</keyword>
<sequence length="81" mass="8865">MCLFRYHRRHSGQPHPPIRMVSYAGALQYISADGVTTRAAALLNYGLANCNPCWEVSPYSPSKIGSNNCNNSVGEDPFGHP</sequence>
<dbReference type="AlphaFoldDB" id="A0A915K2N8"/>